<reference evidence="2" key="2">
    <citation type="submission" date="2013-10" db="EMBL/GenBank/DDBJ databases">
        <authorList>
            <person name="Aslett M."/>
        </authorList>
    </citation>
    <scope>NUCLEOTIDE SEQUENCE</scope>
    <source>
        <strain evidence="2">Houghton</strain>
    </source>
</reference>
<feature type="compositionally biased region" description="Low complexity" evidence="1">
    <location>
        <begin position="595"/>
        <end position="614"/>
    </location>
</feature>
<dbReference type="Proteomes" id="UP000018050">
    <property type="component" value="Unassembled WGS sequence"/>
</dbReference>
<feature type="region of interest" description="Disordered" evidence="1">
    <location>
        <begin position="542"/>
        <end position="573"/>
    </location>
</feature>
<feature type="compositionally biased region" description="Acidic residues" evidence="1">
    <location>
        <begin position="148"/>
        <end position="161"/>
    </location>
</feature>
<organism evidence="2 3">
    <name type="scientific">Eimeria acervulina</name>
    <name type="common">Coccidian parasite</name>
    <dbReference type="NCBI Taxonomy" id="5801"/>
    <lineage>
        <taxon>Eukaryota</taxon>
        <taxon>Sar</taxon>
        <taxon>Alveolata</taxon>
        <taxon>Apicomplexa</taxon>
        <taxon>Conoidasida</taxon>
        <taxon>Coccidia</taxon>
        <taxon>Eucoccidiorida</taxon>
        <taxon>Eimeriorina</taxon>
        <taxon>Eimeriidae</taxon>
        <taxon>Eimeria</taxon>
    </lineage>
</organism>
<dbReference type="Gene3D" id="3.40.50.1820">
    <property type="entry name" value="alpha/beta hydrolase"/>
    <property type="match status" value="2"/>
</dbReference>
<feature type="compositionally biased region" description="Basic and acidic residues" evidence="1">
    <location>
        <begin position="37"/>
        <end position="48"/>
    </location>
</feature>
<dbReference type="PANTHER" id="PTHR11005">
    <property type="entry name" value="LYSOSOMAL ACID LIPASE-RELATED"/>
    <property type="match status" value="1"/>
</dbReference>
<sequence>MWEGDANGTSSSAHRSKRRLQPQAQPRDQQQQQGQHHQREQQQQKEQKQQQQQQKHMQREIRLNTGLTDSQQVGDESLSAWSCLCIPPQSRMPSDGGSAADPAAAAVAAYSSCSTASSCSSASLQASQLPLFREGQQQQPPAKVRDEPDCESVEEGGEDEATAAAATSAPASTVLCALPDLGGVVGGLVNLFGGGWLADRFSALMRESLQSMLLLLLRLQRQQLLRRFCPDLMERYTHTLSGGQFKAERHSIRTTDGYEVHFYLLRRVTRWCCTDDCGCEVLGGTAAAAPVAGTTAEEAARSPANAALANASSIAPKGSYDTVAAFPATAPPLTIGGSSSSSNSLDGDCRGQVFVFVHGLLESSLNWISGGFLSLPFIAAQRGGEVWLVNSRGNEYTRELSAHKQQQQQQQLPQQQQQQEQQQDASGFLSGELQEDDRYPSYSLATLHAFIQEKQQQFLRAQEQQQTHRNDDEQQQHHLQQLLQQKEQYEVEGDCCSIVCCRCSGLTAFPSLRGKSQEEQNRLLKDACMQASALLLNMHWGSQNPTNFGNSSQEEEQQEQQQQPFNRTLSESELSTALSSSARAFAESDGGVNMPSPSASLAATAATPAPGTAPAPAAAAGCLASCFSSDDVLHSLRSCGDCRGDCSLRDACACPCMGSRREEGQPLLRAGAGAAGRGAARQQQTGTAAFACNRKSTSPKESRWGDCGAKVGWNDDEHSNNTSRWLPRIRSGASSKSPPFAFSASFASGSWSFQEMALFDLPAQLQYIAQHSQTLNRRRAAMLAAATSSTNSNSSSVSDSCSIKTKSAFGCGLVAIGQSQGAAQLLIALSSSPSLGLLLRRAVLFSPPLILQPLQQLPYSARVLLLLGMRHPTLLLQALKFFVRFIPERLLSTAGNAIVGSGKRGGMRFYNTPLQQQQLFLNFAHTPSGGTSRQNFAHWMQQLNSGEPLSSLSPGSAVLASSLLSPSSSPAESSDATWLAQLLENATPQRNEWQQQQQQEQQEEKQEQQQECAALPGVDVVRGRYPLERISSFLYAFLGAQDNLVQPGQLQWLQ</sequence>
<feature type="region of interest" description="Disordered" evidence="1">
    <location>
        <begin position="586"/>
        <end position="614"/>
    </location>
</feature>
<dbReference type="AlphaFoldDB" id="U6GLZ6"/>
<name>U6GLZ6_EIMAC</name>
<protein>
    <recommendedName>
        <fullName evidence="4">Partial AB-hydrolase lipase domain-containing protein</fullName>
    </recommendedName>
</protein>
<evidence type="ECO:0000313" key="3">
    <source>
        <dbReference type="Proteomes" id="UP000018050"/>
    </source>
</evidence>
<proteinExistence type="predicted"/>
<keyword evidence="3" id="KW-1185">Reference proteome</keyword>
<feature type="region of interest" description="Disordered" evidence="1">
    <location>
        <begin position="989"/>
        <end position="1010"/>
    </location>
</feature>
<feature type="region of interest" description="Disordered" evidence="1">
    <location>
        <begin position="398"/>
        <end position="425"/>
    </location>
</feature>
<dbReference type="OMA" id="FCPDLME"/>
<dbReference type="InterPro" id="IPR029058">
    <property type="entry name" value="AB_hydrolase_fold"/>
</dbReference>
<feature type="compositionally biased region" description="Low complexity" evidence="1">
    <location>
        <begin position="559"/>
        <end position="573"/>
    </location>
</feature>
<feature type="compositionally biased region" description="Basic and acidic residues" evidence="1">
    <location>
        <begin position="466"/>
        <end position="476"/>
    </location>
</feature>
<accession>U6GLZ6</accession>
<feature type="region of interest" description="Disordered" evidence="1">
    <location>
        <begin position="1"/>
        <end position="72"/>
    </location>
</feature>
<dbReference type="SUPFAM" id="SSF53474">
    <property type="entry name" value="alpha/beta-Hydrolases"/>
    <property type="match status" value="2"/>
</dbReference>
<dbReference type="OrthoDB" id="8040642at2759"/>
<feature type="region of interest" description="Disordered" evidence="1">
    <location>
        <begin position="135"/>
        <end position="161"/>
    </location>
</feature>
<evidence type="ECO:0000313" key="2">
    <source>
        <dbReference type="EMBL" id="CDI81200.1"/>
    </source>
</evidence>
<dbReference type="EMBL" id="HG671536">
    <property type="protein sequence ID" value="CDI81200.1"/>
    <property type="molecule type" value="Genomic_DNA"/>
</dbReference>
<feature type="compositionally biased region" description="Polar residues" evidence="1">
    <location>
        <begin position="542"/>
        <end position="552"/>
    </location>
</feature>
<feature type="compositionally biased region" description="Low complexity" evidence="1">
    <location>
        <begin position="21"/>
        <end position="35"/>
    </location>
</feature>
<dbReference type="GeneID" id="25270127"/>
<reference evidence="2" key="1">
    <citation type="submission" date="2013-10" db="EMBL/GenBank/DDBJ databases">
        <title>Genomic analysis of the causative agents of coccidiosis in chickens.</title>
        <authorList>
            <person name="Reid A.J."/>
            <person name="Blake D."/>
            <person name="Billington K."/>
            <person name="Browne H."/>
            <person name="Dunn M."/>
            <person name="Hung S."/>
            <person name="Kawahara F."/>
            <person name="Miranda-Saavedra D."/>
            <person name="Mourier T."/>
            <person name="Nagra H."/>
            <person name="Otto T.D."/>
            <person name="Rawlings N."/>
            <person name="Sanchez A."/>
            <person name="Sanders M."/>
            <person name="Subramaniam C."/>
            <person name="Tay Y."/>
            <person name="Dear P."/>
            <person name="Doerig C."/>
            <person name="Gruber A."/>
            <person name="Parkinson J."/>
            <person name="Shirley M."/>
            <person name="Wan K.L."/>
            <person name="Berriman M."/>
            <person name="Tomley F."/>
            <person name="Pain A."/>
        </authorList>
    </citation>
    <scope>NUCLEOTIDE SEQUENCE</scope>
    <source>
        <strain evidence="2">Houghton</strain>
    </source>
</reference>
<dbReference type="RefSeq" id="XP_013249009.1">
    <property type="nucleotide sequence ID" value="XM_013393555.1"/>
</dbReference>
<evidence type="ECO:0000256" key="1">
    <source>
        <dbReference type="SAM" id="MobiDB-lite"/>
    </source>
</evidence>
<gene>
    <name evidence="2" type="ORF">EAH_00020570</name>
</gene>
<dbReference type="VEuPathDB" id="ToxoDB:EAH_00020570"/>
<feature type="compositionally biased region" description="Low complexity" evidence="1">
    <location>
        <begin position="405"/>
        <end position="423"/>
    </location>
</feature>
<evidence type="ECO:0008006" key="4">
    <source>
        <dbReference type="Google" id="ProtNLM"/>
    </source>
</evidence>
<feature type="region of interest" description="Disordered" evidence="1">
    <location>
        <begin position="460"/>
        <end position="479"/>
    </location>
</feature>